<keyword evidence="2" id="KW-1185">Reference proteome</keyword>
<reference evidence="1 2" key="1">
    <citation type="submission" date="2016-03" db="EMBL/GenBank/DDBJ databases">
        <title>Comparative genomics of the ectomycorrhizal sister species Rhizopogon vinicolor and Rhizopogon vesiculosus (Basidiomycota: Boletales) reveals a divergence of the mating type B locus.</title>
        <authorList>
            <person name="Mujic A.B."/>
            <person name="Kuo A."/>
            <person name="Tritt A."/>
            <person name="Lipzen A."/>
            <person name="Chen C."/>
            <person name="Johnson J."/>
            <person name="Sharma A."/>
            <person name="Barry K."/>
            <person name="Grigoriev I.V."/>
            <person name="Spatafora J.W."/>
        </authorList>
    </citation>
    <scope>NUCLEOTIDE SEQUENCE [LARGE SCALE GENOMIC DNA]</scope>
    <source>
        <strain evidence="1 2">AM-OR11-056</strain>
    </source>
</reference>
<dbReference type="AlphaFoldDB" id="A0A1J8QIF2"/>
<protein>
    <submittedName>
        <fullName evidence="1">Uncharacterized protein</fullName>
    </submittedName>
</protein>
<evidence type="ECO:0000313" key="2">
    <source>
        <dbReference type="Proteomes" id="UP000183567"/>
    </source>
</evidence>
<sequence>MPISDHWDVILPVHTSNDITAPQKTLGVPDLLLEMDGPGDNVAFLILEVAVSQKEEKLMEKMRGFATECKSVQVISIIDVCESQPYRRPNDVSDLVVAMEGRDVLTQGQWKVASDDPAFGSVMSSVPYHWVRPLTIKVKAWLRHPDG</sequence>
<feature type="non-terminal residue" evidence="1">
    <location>
        <position position="147"/>
    </location>
</feature>
<gene>
    <name evidence="1" type="ORF">AZE42_13404</name>
</gene>
<accession>A0A1J8QIF2</accession>
<name>A0A1J8QIF2_9AGAM</name>
<proteinExistence type="predicted"/>
<dbReference type="OrthoDB" id="2660742at2759"/>
<dbReference type="Proteomes" id="UP000183567">
    <property type="component" value="Unassembled WGS sequence"/>
</dbReference>
<evidence type="ECO:0000313" key="1">
    <source>
        <dbReference type="EMBL" id="OJA21470.1"/>
    </source>
</evidence>
<dbReference type="EMBL" id="LVVM01000111">
    <property type="protein sequence ID" value="OJA21470.1"/>
    <property type="molecule type" value="Genomic_DNA"/>
</dbReference>
<organism evidence="1 2">
    <name type="scientific">Rhizopogon vesiculosus</name>
    <dbReference type="NCBI Taxonomy" id="180088"/>
    <lineage>
        <taxon>Eukaryota</taxon>
        <taxon>Fungi</taxon>
        <taxon>Dikarya</taxon>
        <taxon>Basidiomycota</taxon>
        <taxon>Agaricomycotina</taxon>
        <taxon>Agaricomycetes</taxon>
        <taxon>Agaricomycetidae</taxon>
        <taxon>Boletales</taxon>
        <taxon>Suillineae</taxon>
        <taxon>Rhizopogonaceae</taxon>
        <taxon>Rhizopogon</taxon>
    </lineage>
</organism>
<comment type="caution">
    <text evidence="1">The sequence shown here is derived from an EMBL/GenBank/DDBJ whole genome shotgun (WGS) entry which is preliminary data.</text>
</comment>